<evidence type="ECO:0000313" key="2">
    <source>
        <dbReference type="Proteomes" id="UP000814140"/>
    </source>
</evidence>
<sequence>MSLSPPPTPSSSRLPPTDLAPPSPSPTSSPASSPASSPQTPSRLPLSLLPLLHKLRTRTSPPPLPTIISSSGTVPLTHKALRNPNQQTPAPLAHVEDFVCADAVDTRLLLRATRAALLDRARDLGGEALVDEQWTCSIRGPKNGIYRVHIDYSACPALASNPDPRRPVALHKAIGVPGVMTILERQ</sequence>
<accession>A0ACB8TEV7</accession>
<dbReference type="Proteomes" id="UP000814140">
    <property type="component" value="Unassembled WGS sequence"/>
</dbReference>
<reference evidence="1" key="2">
    <citation type="journal article" date="2022" name="New Phytol.">
        <title>Evolutionary transition to the ectomycorrhizal habit in the genomes of a hyperdiverse lineage of mushroom-forming fungi.</title>
        <authorList>
            <person name="Looney B."/>
            <person name="Miyauchi S."/>
            <person name="Morin E."/>
            <person name="Drula E."/>
            <person name="Courty P.E."/>
            <person name="Kohler A."/>
            <person name="Kuo A."/>
            <person name="LaButti K."/>
            <person name="Pangilinan J."/>
            <person name="Lipzen A."/>
            <person name="Riley R."/>
            <person name="Andreopoulos W."/>
            <person name="He G."/>
            <person name="Johnson J."/>
            <person name="Nolan M."/>
            <person name="Tritt A."/>
            <person name="Barry K.W."/>
            <person name="Grigoriev I.V."/>
            <person name="Nagy L.G."/>
            <person name="Hibbett D."/>
            <person name="Henrissat B."/>
            <person name="Matheny P.B."/>
            <person name="Labbe J."/>
            <person name="Martin F.M."/>
        </authorList>
    </citation>
    <scope>NUCLEOTIDE SEQUENCE</scope>
    <source>
        <strain evidence="1">HHB10654</strain>
    </source>
</reference>
<name>A0ACB8TEV7_9AGAM</name>
<reference evidence="1" key="1">
    <citation type="submission" date="2021-03" db="EMBL/GenBank/DDBJ databases">
        <authorList>
            <consortium name="DOE Joint Genome Institute"/>
            <person name="Ahrendt S."/>
            <person name="Looney B.P."/>
            <person name="Miyauchi S."/>
            <person name="Morin E."/>
            <person name="Drula E."/>
            <person name="Courty P.E."/>
            <person name="Chicoki N."/>
            <person name="Fauchery L."/>
            <person name="Kohler A."/>
            <person name="Kuo A."/>
            <person name="Labutti K."/>
            <person name="Pangilinan J."/>
            <person name="Lipzen A."/>
            <person name="Riley R."/>
            <person name="Andreopoulos W."/>
            <person name="He G."/>
            <person name="Johnson J."/>
            <person name="Barry K.W."/>
            <person name="Grigoriev I.V."/>
            <person name="Nagy L."/>
            <person name="Hibbett D."/>
            <person name="Henrissat B."/>
            <person name="Matheny P.B."/>
            <person name="Labbe J."/>
            <person name="Martin F."/>
        </authorList>
    </citation>
    <scope>NUCLEOTIDE SEQUENCE</scope>
    <source>
        <strain evidence="1">HHB10654</strain>
    </source>
</reference>
<keyword evidence="2" id="KW-1185">Reference proteome</keyword>
<comment type="caution">
    <text evidence="1">The sequence shown here is derived from an EMBL/GenBank/DDBJ whole genome shotgun (WGS) entry which is preliminary data.</text>
</comment>
<proteinExistence type="predicted"/>
<evidence type="ECO:0000313" key="1">
    <source>
        <dbReference type="EMBL" id="KAI0066936.1"/>
    </source>
</evidence>
<organism evidence="1 2">
    <name type="scientific">Artomyces pyxidatus</name>
    <dbReference type="NCBI Taxonomy" id="48021"/>
    <lineage>
        <taxon>Eukaryota</taxon>
        <taxon>Fungi</taxon>
        <taxon>Dikarya</taxon>
        <taxon>Basidiomycota</taxon>
        <taxon>Agaricomycotina</taxon>
        <taxon>Agaricomycetes</taxon>
        <taxon>Russulales</taxon>
        <taxon>Auriscalpiaceae</taxon>
        <taxon>Artomyces</taxon>
    </lineage>
</organism>
<dbReference type="EMBL" id="MU277191">
    <property type="protein sequence ID" value="KAI0066936.1"/>
    <property type="molecule type" value="Genomic_DNA"/>
</dbReference>
<gene>
    <name evidence="1" type="ORF">BV25DRAFT_1820066</name>
</gene>
<protein>
    <submittedName>
        <fullName evidence="1">Uncharacterized protein</fullName>
    </submittedName>
</protein>